<reference evidence="1" key="2">
    <citation type="journal article" date="2022" name="New Phytol.">
        <title>Evolutionary transition to the ectomycorrhizal habit in the genomes of a hyperdiverse lineage of mushroom-forming fungi.</title>
        <authorList>
            <person name="Looney B."/>
            <person name="Miyauchi S."/>
            <person name="Morin E."/>
            <person name="Drula E."/>
            <person name="Courty P.E."/>
            <person name="Kohler A."/>
            <person name="Kuo A."/>
            <person name="LaButti K."/>
            <person name="Pangilinan J."/>
            <person name="Lipzen A."/>
            <person name="Riley R."/>
            <person name="Andreopoulos W."/>
            <person name="He G."/>
            <person name="Johnson J."/>
            <person name="Nolan M."/>
            <person name="Tritt A."/>
            <person name="Barry K.W."/>
            <person name="Grigoriev I.V."/>
            <person name="Nagy L.G."/>
            <person name="Hibbett D."/>
            <person name="Henrissat B."/>
            <person name="Matheny P.B."/>
            <person name="Labbe J."/>
            <person name="Martin F.M."/>
        </authorList>
    </citation>
    <scope>NUCLEOTIDE SEQUENCE</scope>
    <source>
        <strain evidence="1">EC-137</strain>
    </source>
</reference>
<sequence>MSFESTVANCSLDIVVPDTTVGFLGRDDDEKEWLTKLKSENVERKLTFFDEQLQFLLVLRLAHPEDVEPADAAHPPPYLLSFLAHTQVSYEASYISALSHAPPPAIRLNAPPRTTSSGLKPRGHLPPSIIPPATPNPMPATAENDRRYMRSEGTPLTSGVWGESASDDEPSFALLWDQELDVWTAVFRLRLNVAYFEMPYRDPLLCITAHITVRDKPLPSTPARAPLDALIAAVGPLPSSPITPAPDAVTTKSETDAFQRFYSGLEEVDLLAGLAGAGSVEADAELALPSTRLGPETRQTEFALRPARKTKEEDTPPPTRAPPTIRKAFRRTLPAVSGLRLRRRTVLVPHVLADASAAAPDERAAGGAERTLVLCVEVEHLGEANVAFEIQAVRVHVGNEVDATAARVRLIGVQAVPLRLAPFEQHNLLYAVELLHAPLNDVVGGGTQQDPPALPVAIVVDGRPVDGTVYPTAVFASTWNTTLGLAPRRVRDSLATDSLPPGVRDVLPEPPSPFPAPRTATSTTFAGAAPPAPPASQSLLAAAAARRLSAPALSSTRPPLRPQPARASTGPGLPPLREQPGPSSRTPYSPTPPSVAVAAYARTPLATTFAPAMMPPSTPATTFAPPTPQGHGLGFGLGVPPPASLAGILPAGETDEPFVTSPPPVPRTPAYPAYAPQSPLPDSPRTAAPFAAPRVGPAVDVPRGAPAPGPAPLSPAPPTDAAEDAVVVSVGLAEDGEESGNRIRPHDAFALDVFVFNRSRWTRRLEIGVPPRARRRREGGGEASEGPGIVALENRVRIGPLRPSTCQSVRMPFLALRAGVHTVDALVLTDVETGRAMTLRGVADVVVHEA</sequence>
<evidence type="ECO:0000313" key="1">
    <source>
        <dbReference type="EMBL" id="KAI0035204.1"/>
    </source>
</evidence>
<organism evidence="1 2">
    <name type="scientific">Vararia minispora EC-137</name>
    <dbReference type="NCBI Taxonomy" id="1314806"/>
    <lineage>
        <taxon>Eukaryota</taxon>
        <taxon>Fungi</taxon>
        <taxon>Dikarya</taxon>
        <taxon>Basidiomycota</taxon>
        <taxon>Agaricomycotina</taxon>
        <taxon>Agaricomycetes</taxon>
        <taxon>Russulales</taxon>
        <taxon>Lachnocladiaceae</taxon>
        <taxon>Vararia</taxon>
    </lineage>
</organism>
<gene>
    <name evidence="1" type="ORF">K488DRAFT_83288</name>
</gene>
<comment type="caution">
    <text evidence="1">The sequence shown here is derived from an EMBL/GenBank/DDBJ whole genome shotgun (WGS) entry which is preliminary data.</text>
</comment>
<keyword evidence="2" id="KW-1185">Reference proteome</keyword>
<name>A0ACB8QTR7_9AGAM</name>
<protein>
    <submittedName>
        <fullName evidence="1">TRAPP trafficking subunit Trs65-domain-containing protein</fullName>
    </submittedName>
</protein>
<evidence type="ECO:0000313" key="2">
    <source>
        <dbReference type="Proteomes" id="UP000814128"/>
    </source>
</evidence>
<reference evidence="1" key="1">
    <citation type="submission" date="2021-02" db="EMBL/GenBank/DDBJ databases">
        <authorList>
            <consortium name="DOE Joint Genome Institute"/>
            <person name="Ahrendt S."/>
            <person name="Looney B.P."/>
            <person name="Miyauchi S."/>
            <person name="Morin E."/>
            <person name="Drula E."/>
            <person name="Courty P.E."/>
            <person name="Chicoki N."/>
            <person name="Fauchery L."/>
            <person name="Kohler A."/>
            <person name="Kuo A."/>
            <person name="Labutti K."/>
            <person name="Pangilinan J."/>
            <person name="Lipzen A."/>
            <person name="Riley R."/>
            <person name="Andreopoulos W."/>
            <person name="He G."/>
            <person name="Johnson J."/>
            <person name="Barry K.W."/>
            <person name="Grigoriev I.V."/>
            <person name="Nagy L."/>
            <person name="Hibbett D."/>
            <person name="Henrissat B."/>
            <person name="Matheny P.B."/>
            <person name="Labbe J."/>
            <person name="Martin F."/>
        </authorList>
    </citation>
    <scope>NUCLEOTIDE SEQUENCE</scope>
    <source>
        <strain evidence="1">EC-137</strain>
    </source>
</reference>
<dbReference type="EMBL" id="MU273488">
    <property type="protein sequence ID" value="KAI0035204.1"/>
    <property type="molecule type" value="Genomic_DNA"/>
</dbReference>
<dbReference type="Proteomes" id="UP000814128">
    <property type="component" value="Unassembled WGS sequence"/>
</dbReference>
<accession>A0ACB8QTR7</accession>
<proteinExistence type="predicted"/>